<protein>
    <submittedName>
        <fullName evidence="1">Uncharacterized protein</fullName>
    </submittedName>
</protein>
<organism evidence="1 2">
    <name type="scientific">Stentor coeruleus</name>
    <dbReference type="NCBI Taxonomy" id="5963"/>
    <lineage>
        <taxon>Eukaryota</taxon>
        <taxon>Sar</taxon>
        <taxon>Alveolata</taxon>
        <taxon>Ciliophora</taxon>
        <taxon>Postciliodesmatophora</taxon>
        <taxon>Heterotrichea</taxon>
        <taxon>Heterotrichida</taxon>
        <taxon>Stentoridae</taxon>
        <taxon>Stentor</taxon>
    </lineage>
</organism>
<dbReference type="EMBL" id="MPUH01001014">
    <property type="protein sequence ID" value="OMJ71198.1"/>
    <property type="molecule type" value="Genomic_DNA"/>
</dbReference>
<reference evidence="1 2" key="1">
    <citation type="submission" date="2016-11" db="EMBL/GenBank/DDBJ databases">
        <title>The macronuclear genome of Stentor coeruleus: a giant cell with tiny introns.</title>
        <authorList>
            <person name="Slabodnick M."/>
            <person name="Ruby J.G."/>
            <person name="Reiff S.B."/>
            <person name="Swart E.C."/>
            <person name="Gosai S."/>
            <person name="Prabakaran S."/>
            <person name="Witkowska E."/>
            <person name="Larue G.E."/>
            <person name="Fisher S."/>
            <person name="Freeman R.M."/>
            <person name="Gunawardena J."/>
            <person name="Chu W."/>
            <person name="Stover N.A."/>
            <person name="Gregory B.D."/>
            <person name="Nowacki M."/>
            <person name="Derisi J."/>
            <person name="Roy S.W."/>
            <person name="Marshall W.F."/>
            <person name="Sood P."/>
        </authorList>
    </citation>
    <scope>NUCLEOTIDE SEQUENCE [LARGE SCALE GENOMIC DNA]</scope>
    <source>
        <strain evidence="1">WM001</strain>
    </source>
</reference>
<evidence type="ECO:0000313" key="1">
    <source>
        <dbReference type="EMBL" id="OMJ71198.1"/>
    </source>
</evidence>
<keyword evidence="2" id="KW-1185">Reference proteome</keyword>
<proteinExistence type="predicted"/>
<dbReference type="OrthoDB" id="322329at2759"/>
<dbReference type="AlphaFoldDB" id="A0A1R2B338"/>
<sequence length="174" mass="19933">MFPDICVCKEREGKDISKRQVKSTISDNKVRILDYTGALSSSRTLSDAIHPLSKYILYEISSINDSEQEHSIIKIKCFSSDQYLGIYIKLIFSSIGKFLVYIFPIWEEDDKGILEYNFKKKPSKIDKSGKNLGNFIGWLEENKQNPEKLLKTGDNMGKIVYSKLKSLMDESADN</sequence>
<name>A0A1R2B338_9CILI</name>
<accession>A0A1R2B338</accession>
<dbReference type="Proteomes" id="UP000187209">
    <property type="component" value="Unassembled WGS sequence"/>
</dbReference>
<comment type="caution">
    <text evidence="1">The sequence shown here is derived from an EMBL/GenBank/DDBJ whole genome shotgun (WGS) entry which is preliminary data.</text>
</comment>
<gene>
    <name evidence="1" type="ORF">SteCoe_30665</name>
</gene>
<evidence type="ECO:0000313" key="2">
    <source>
        <dbReference type="Proteomes" id="UP000187209"/>
    </source>
</evidence>